<dbReference type="GO" id="GO:0016705">
    <property type="term" value="F:oxidoreductase activity, acting on paired donors, with incorporation or reduction of molecular oxygen"/>
    <property type="evidence" value="ECO:0007669"/>
    <property type="project" value="InterPro"/>
</dbReference>
<accession>A0A2C9UIV8</accession>
<dbReference type="GO" id="GO:0004497">
    <property type="term" value="F:monooxygenase activity"/>
    <property type="evidence" value="ECO:0007669"/>
    <property type="project" value="UniProtKB-KW"/>
</dbReference>
<dbReference type="Pfam" id="PF00067">
    <property type="entry name" value="p450"/>
    <property type="match status" value="1"/>
</dbReference>
<dbReference type="InterPro" id="IPR036396">
    <property type="entry name" value="Cyt_P450_sf"/>
</dbReference>
<name>A0A2C9UIV8_MANES</name>
<evidence type="ECO:0000256" key="1">
    <source>
        <dbReference type="ARBA" id="ARBA00010617"/>
    </source>
</evidence>
<evidence type="ECO:0000256" key="2">
    <source>
        <dbReference type="ARBA" id="ARBA00022723"/>
    </source>
</evidence>
<keyword evidence="2 4" id="KW-0479">Metal-binding</keyword>
<evidence type="ECO:0000256" key="5">
    <source>
        <dbReference type="RuleBase" id="RU000461"/>
    </source>
</evidence>
<dbReference type="SUPFAM" id="SSF48264">
    <property type="entry name" value="Cytochrome P450"/>
    <property type="match status" value="1"/>
</dbReference>
<dbReference type="FunFam" id="1.10.630.10:FF:000011">
    <property type="entry name" value="Cytochrome P450 83B1"/>
    <property type="match status" value="1"/>
</dbReference>
<dbReference type="EMBL" id="CM004400">
    <property type="protein sequence ID" value="OAY30789.1"/>
    <property type="molecule type" value="Genomic_DNA"/>
</dbReference>
<evidence type="ECO:0008006" key="7">
    <source>
        <dbReference type="Google" id="ProtNLM"/>
    </source>
</evidence>
<keyword evidence="5" id="KW-0560">Oxidoreductase</keyword>
<organism evidence="6">
    <name type="scientific">Manihot esculenta</name>
    <name type="common">Cassava</name>
    <name type="synonym">Jatropha manihot</name>
    <dbReference type="NCBI Taxonomy" id="3983"/>
    <lineage>
        <taxon>Eukaryota</taxon>
        <taxon>Viridiplantae</taxon>
        <taxon>Streptophyta</taxon>
        <taxon>Embryophyta</taxon>
        <taxon>Tracheophyta</taxon>
        <taxon>Spermatophyta</taxon>
        <taxon>Magnoliopsida</taxon>
        <taxon>eudicotyledons</taxon>
        <taxon>Gunneridae</taxon>
        <taxon>Pentapetalae</taxon>
        <taxon>rosids</taxon>
        <taxon>fabids</taxon>
        <taxon>Malpighiales</taxon>
        <taxon>Euphorbiaceae</taxon>
        <taxon>Crotonoideae</taxon>
        <taxon>Manihoteae</taxon>
        <taxon>Manihot</taxon>
    </lineage>
</organism>
<dbReference type="InterPro" id="IPR001128">
    <property type="entry name" value="Cyt_P450"/>
</dbReference>
<dbReference type="AlphaFoldDB" id="A0A2C9UIV8"/>
<dbReference type="GO" id="GO:0020037">
    <property type="term" value="F:heme binding"/>
    <property type="evidence" value="ECO:0007669"/>
    <property type="project" value="InterPro"/>
</dbReference>
<sequence length="511" mass="57663">MGSLPQLLEQLGNSPLLILISLASLAFSFKILVFKRSPPSTKRTLPPTPPSFPIIGNIHQIGLYPHRSLRSLAQTHGPIMLLHVGSVPLLVISSAEMAREITKTHDLVFADRPRSAIAEKLLYQGKDVAAAPYGEYWRQMKGISVLHLLSNKRVQSFGHVRQEETALMIERIKKSSSSSSPVNLSEILATLTNDVICRVALGRKHIATKQGRKFKELFRDFMELFGINIGDYIPWLAWVNHVNGLNAKVERVAKELDNFLDEVVDEHMRNDGWQREHKKDFVDVLLWIQKENTAGFPIDRTSIKALILDVFSAGTDSTYTVLEWAMTELLKHPEIMNKLQNEVREVANKKPEITGNDLDKMPYLKAVIKETFRLHPPLPLLVPRLATQDVKLKGFDIAAGTQVIINAWAIGRDPASWDQAEKFWPDRFLNTCIDVKGHDFQLIPFGAGRRACPGIQFAISIEELALANLLYKFDWTIPNQAREGDLDMTESIGLTTHRKYPLLAVPSPYSY</sequence>
<evidence type="ECO:0000313" key="6">
    <source>
        <dbReference type="EMBL" id="OAY30789.1"/>
    </source>
</evidence>
<dbReference type="PROSITE" id="PS00086">
    <property type="entry name" value="CYTOCHROME_P450"/>
    <property type="match status" value="1"/>
</dbReference>
<evidence type="ECO:0000256" key="3">
    <source>
        <dbReference type="ARBA" id="ARBA00023004"/>
    </source>
</evidence>
<dbReference type="InterPro" id="IPR002401">
    <property type="entry name" value="Cyt_P450_E_grp-I"/>
</dbReference>
<comment type="similarity">
    <text evidence="1 5">Belongs to the cytochrome P450 family.</text>
</comment>
<dbReference type="PRINTS" id="PR00463">
    <property type="entry name" value="EP450I"/>
</dbReference>
<dbReference type="PRINTS" id="PR00385">
    <property type="entry name" value="P450"/>
</dbReference>
<comment type="cofactor">
    <cofactor evidence="4">
        <name>heme</name>
        <dbReference type="ChEBI" id="CHEBI:30413"/>
    </cofactor>
</comment>
<dbReference type="PANTHER" id="PTHR47955:SF15">
    <property type="entry name" value="CYTOCHROME P450 71A2-LIKE"/>
    <property type="match status" value="1"/>
</dbReference>
<keyword evidence="5" id="KW-0503">Monooxygenase</keyword>
<feature type="binding site" description="axial binding residue" evidence="4">
    <location>
        <position position="452"/>
    </location>
    <ligand>
        <name>heme</name>
        <dbReference type="ChEBI" id="CHEBI:30413"/>
    </ligand>
    <ligandPart>
        <name>Fe</name>
        <dbReference type="ChEBI" id="CHEBI:18248"/>
    </ligandPart>
</feature>
<dbReference type="Gene3D" id="1.10.630.10">
    <property type="entry name" value="Cytochrome P450"/>
    <property type="match status" value="1"/>
</dbReference>
<dbReference type="PANTHER" id="PTHR47955">
    <property type="entry name" value="CYTOCHROME P450 FAMILY 71 PROTEIN"/>
    <property type="match status" value="1"/>
</dbReference>
<protein>
    <recommendedName>
        <fullName evidence="7">Cytochrome P450</fullName>
    </recommendedName>
</protein>
<dbReference type="GO" id="GO:0005506">
    <property type="term" value="F:iron ion binding"/>
    <property type="evidence" value="ECO:0007669"/>
    <property type="project" value="InterPro"/>
</dbReference>
<gene>
    <name evidence="6" type="ORF">MANES_14G059000</name>
</gene>
<dbReference type="InterPro" id="IPR017972">
    <property type="entry name" value="Cyt_P450_CS"/>
</dbReference>
<keyword evidence="3 4" id="KW-0408">Iron</keyword>
<proteinExistence type="inferred from homology"/>
<dbReference type="CDD" id="cd11072">
    <property type="entry name" value="CYP71-like"/>
    <property type="match status" value="1"/>
</dbReference>
<keyword evidence="4 5" id="KW-0349">Heme</keyword>
<reference evidence="6" key="1">
    <citation type="submission" date="2016-02" db="EMBL/GenBank/DDBJ databases">
        <title>WGS assembly of Manihot esculenta.</title>
        <authorList>
            <person name="Bredeson J.V."/>
            <person name="Prochnik S.E."/>
            <person name="Lyons J.B."/>
            <person name="Schmutz J."/>
            <person name="Grimwood J."/>
            <person name="Vrebalov J."/>
            <person name="Bart R.S."/>
            <person name="Amuge T."/>
            <person name="Ferguson M.E."/>
            <person name="Green R."/>
            <person name="Putnam N."/>
            <person name="Stites J."/>
            <person name="Rounsley S."/>
            <person name="Rokhsar D.S."/>
        </authorList>
    </citation>
    <scope>NUCLEOTIDE SEQUENCE [LARGE SCALE GENOMIC DNA]</scope>
    <source>
        <tissue evidence="6">Leaf</tissue>
    </source>
</reference>
<evidence type="ECO:0000256" key="4">
    <source>
        <dbReference type="PIRSR" id="PIRSR602401-1"/>
    </source>
</evidence>